<dbReference type="Gramene" id="AET7Gv20006100.3">
    <property type="protein sequence ID" value="AET7Gv20006100.3"/>
    <property type="gene ID" value="AET7Gv20006100"/>
</dbReference>
<name>A0A453Q9C7_AEGTS</name>
<dbReference type="Proteomes" id="UP000015105">
    <property type="component" value="Chromosome 7D"/>
</dbReference>
<evidence type="ECO:0000313" key="3">
    <source>
        <dbReference type="Proteomes" id="UP000015105"/>
    </source>
</evidence>
<reference evidence="2" key="3">
    <citation type="journal article" date="2017" name="Nature">
        <title>Genome sequence of the progenitor of the wheat D genome Aegilops tauschii.</title>
        <authorList>
            <person name="Luo M.C."/>
            <person name="Gu Y.Q."/>
            <person name="Puiu D."/>
            <person name="Wang H."/>
            <person name="Twardziok S.O."/>
            <person name="Deal K.R."/>
            <person name="Huo N."/>
            <person name="Zhu T."/>
            <person name="Wang L."/>
            <person name="Wang Y."/>
            <person name="McGuire P.E."/>
            <person name="Liu S."/>
            <person name="Long H."/>
            <person name="Ramasamy R.K."/>
            <person name="Rodriguez J.C."/>
            <person name="Van S.L."/>
            <person name="Yuan L."/>
            <person name="Wang Z."/>
            <person name="Xia Z."/>
            <person name="Xiao L."/>
            <person name="Anderson O.D."/>
            <person name="Ouyang S."/>
            <person name="Liang Y."/>
            <person name="Zimin A.V."/>
            <person name="Pertea G."/>
            <person name="Qi P."/>
            <person name="Bennetzen J.L."/>
            <person name="Dai X."/>
            <person name="Dawson M.W."/>
            <person name="Muller H.G."/>
            <person name="Kugler K."/>
            <person name="Rivarola-Duarte L."/>
            <person name="Spannagl M."/>
            <person name="Mayer K.F.X."/>
            <person name="Lu F.H."/>
            <person name="Bevan M.W."/>
            <person name="Leroy P."/>
            <person name="Li P."/>
            <person name="You F.M."/>
            <person name="Sun Q."/>
            <person name="Liu Z."/>
            <person name="Lyons E."/>
            <person name="Wicker T."/>
            <person name="Salzberg S.L."/>
            <person name="Devos K.M."/>
            <person name="Dvorak J."/>
        </authorList>
    </citation>
    <scope>NUCLEOTIDE SEQUENCE [LARGE SCALE GENOMIC DNA]</scope>
    <source>
        <strain evidence="2">cv. AL8/78</strain>
    </source>
</reference>
<keyword evidence="3" id="KW-1185">Reference proteome</keyword>
<reference evidence="3" key="1">
    <citation type="journal article" date="2014" name="Science">
        <title>Ancient hybridizations among the ancestral genomes of bread wheat.</title>
        <authorList>
            <consortium name="International Wheat Genome Sequencing Consortium,"/>
            <person name="Marcussen T."/>
            <person name="Sandve S.R."/>
            <person name="Heier L."/>
            <person name="Spannagl M."/>
            <person name="Pfeifer M."/>
            <person name="Jakobsen K.S."/>
            <person name="Wulff B.B."/>
            <person name="Steuernagel B."/>
            <person name="Mayer K.F."/>
            <person name="Olsen O.A."/>
        </authorList>
    </citation>
    <scope>NUCLEOTIDE SEQUENCE [LARGE SCALE GENOMIC DNA]</scope>
    <source>
        <strain evidence="3">cv. AL8/78</strain>
    </source>
</reference>
<reference evidence="3" key="2">
    <citation type="journal article" date="2017" name="Nat. Plants">
        <title>The Aegilops tauschii genome reveals multiple impacts of transposons.</title>
        <authorList>
            <person name="Zhao G."/>
            <person name="Zou C."/>
            <person name="Li K."/>
            <person name="Wang K."/>
            <person name="Li T."/>
            <person name="Gao L."/>
            <person name="Zhang X."/>
            <person name="Wang H."/>
            <person name="Yang Z."/>
            <person name="Liu X."/>
            <person name="Jiang W."/>
            <person name="Mao L."/>
            <person name="Kong X."/>
            <person name="Jiao Y."/>
            <person name="Jia J."/>
        </authorList>
    </citation>
    <scope>NUCLEOTIDE SEQUENCE [LARGE SCALE GENOMIC DNA]</scope>
    <source>
        <strain evidence="3">cv. AL8/78</strain>
    </source>
</reference>
<evidence type="ECO:0000256" key="1">
    <source>
        <dbReference type="SAM" id="MobiDB-lite"/>
    </source>
</evidence>
<protein>
    <submittedName>
        <fullName evidence="2">Uncharacterized protein</fullName>
    </submittedName>
</protein>
<dbReference type="AlphaFoldDB" id="A0A453Q9C7"/>
<proteinExistence type="predicted"/>
<dbReference type="EnsemblPlants" id="AET7Gv20006100.3">
    <property type="protein sequence ID" value="AET7Gv20006100.3"/>
    <property type="gene ID" value="AET7Gv20006100"/>
</dbReference>
<evidence type="ECO:0000313" key="2">
    <source>
        <dbReference type="EnsemblPlants" id="AET7Gv20006100.3"/>
    </source>
</evidence>
<accession>A0A453Q9C7</accession>
<reference evidence="2" key="5">
    <citation type="journal article" date="2021" name="G3 (Bethesda)">
        <title>Aegilops tauschii genome assembly Aet v5.0 features greater sequence contiguity and improved annotation.</title>
        <authorList>
            <person name="Wang L."/>
            <person name="Zhu T."/>
            <person name="Rodriguez J.C."/>
            <person name="Deal K.R."/>
            <person name="Dubcovsky J."/>
            <person name="McGuire P.E."/>
            <person name="Lux T."/>
            <person name="Spannagl M."/>
            <person name="Mayer K.F.X."/>
            <person name="Baldrich P."/>
            <person name="Meyers B.C."/>
            <person name="Huo N."/>
            <person name="Gu Y.Q."/>
            <person name="Zhou H."/>
            <person name="Devos K.M."/>
            <person name="Bennetzen J.L."/>
            <person name="Unver T."/>
            <person name="Budak H."/>
            <person name="Gulick P.J."/>
            <person name="Galiba G."/>
            <person name="Kalapos B."/>
            <person name="Nelson D.R."/>
            <person name="Li P."/>
            <person name="You F.M."/>
            <person name="Luo M.C."/>
            <person name="Dvorak J."/>
        </authorList>
    </citation>
    <scope>NUCLEOTIDE SEQUENCE [LARGE SCALE GENOMIC DNA]</scope>
    <source>
        <strain evidence="2">cv. AL8/78</strain>
    </source>
</reference>
<organism evidence="2 3">
    <name type="scientific">Aegilops tauschii subsp. strangulata</name>
    <name type="common">Goatgrass</name>
    <dbReference type="NCBI Taxonomy" id="200361"/>
    <lineage>
        <taxon>Eukaryota</taxon>
        <taxon>Viridiplantae</taxon>
        <taxon>Streptophyta</taxon>
        <taxon>Embryophyta</taxon>
        <taxon>Tracheophyta</taxon>
        <taxon>Spermatophyta</taxon>
        <taxon>Magnoliopsida</taxon>
        <taxon>Liliopsida</taxon>
        <taxon>Poales</taxon>
        <taxon>Poaceae</taxon>
        <taxon>BOP clade</taxon>
        <taxon>Pooideae</taxon>
        <taxon>Triticodae</taxon>
        <taxon>Triticeae</taxon>
        <taxon>Triticinae</taxon>
        <taxon>Aegilops</taxon>
    </lineage>
</organism>
<feature type="region of interest" description="Disordered" evidence="1">
    <location>
        <begin position="32"/>
        <end position="62"/>
    </location>
</feature>
<sequence length="157" mass="16591">SPRLVTYLPLSLHCLPTAPYSMVATSPQLSLSLSPQAAPPLRPHRRREVSHSSHSSQPLLIESVAKVPEDPLKLGLVAGRRTKADAEARELPPPDRWLWQSCVATSAPGAFLSISLVGGSHHPVRATALRPVMPMCGSCASVDGPLQVQAGAGRCVA</sequence>
<reference evidence="2" key="4">
    <citation type="submission" date="2019-03" db="UniProtKB">
        <authorList>
            <consortium name="EnsemblPlants"/>
        </authorList>
    </citation>
    <scope>IDENTIFICATION</scope>
</reference>